<dbReference type="GO" id="GO:0016462">
    <property type="term" value="F:pyrophosphatase activity"/>
    <property type="evidence" value="ECO:0007669"/>
    <property type="project" value="TreeGrafter"/>
</dbReference>
<feature type="domain" description="Exopolyphosphatase C-terminal" evidence="3">
    <location>
        <begin position="362"/>
        <end position="509"/>
    </location>
</feature>
<dbReference type="Gene3D" id="3.30.420.40">
    <property type="match status" value="1"/>
</dbReference>
<dbReference type="CDD" id="cd24052">
    <property type="entry name" value="ASKHA_NBD_HpPPX-GppA-like"/>
    <property type="match status" value="1"/>
</dbReference>
<evidence type="ECO:0000313" key="5">
    <source>
        <dbReference type="Proteomes" id="UP000245629"/>
    </source>
</evidence>
<dbReference type="PANTHER" id="PTHR30005">
    <property type="entry name" value="EXOPOLYPHOSPHATASE"/>
    <property type="match status" value="1"/>
</dbReference>
<dbReference type="AlphaFoldDB" id="A0A2S2CR68"/>
<protein>
    <submittedName>
        <fullName evidence="4">Ppx/GppA family phosphatase</fullName>
    </submittedName>
</protein>
<feature type="compositionally biased region" description="Polar residues" evidence="1">
    <location>
        <begin position="1"/>
        <end position="15"/>
    </location>
</feature>
<dbReference type="InterPro" id="IPR048951">
    <property type="entry name" value="Ppx_C"/>
</dbReference>
<dbReference type="RefSeq" id="WP_109327515.1">
    <property type="nucleotide sequence ID" value="NZ_CP029353.1"/>
</dbReference>
<organism evidence="4 5">
    <name type="scientific">Azospirillum thermophilum</name>
    <dbReference type="NCBI Taxonomy" id="2202148"/>
    <lineage>
        <taxon>Bacteria</taxon>
        <taxon>Pseudomonadati</taxon>
        <taxon>Pseudomonadota</taxon>
        <taxon>Alphaproteobacteria</taxon>
        <taxon>Rhodospirillales</taxon>
        <taxon>Azospirillaceae</taxon>
        <taxon>Azospirillum</taxon>
    </lineage>
</organism>
<feature type="domain" description="Ppx/GppA phosphatase N-terminal" evidence="2">
    <location>
        <begin position="54"/>
        <end position="322"/>
    </location>
</feature>
<dbReference type="EMBL" id="CP029353">
    <property type="protein sequence ID" value="AWK86915.1"/>
    <property type="molecule type" value="Genomic_DNA"/>
</dbReference>
<evidence type="ECO:0000313" key="4">
    <source>
        <dbReference type="EMBL" id="AWK86915.1"/>
    </source>
</evidence>
<sequence>MVSAQDSSSARTAGVSSGIPGASAEQGGGDHVAVIDIGSNSIRLVVYDGLIRAPMPLFNEKVLCGLGRGVEKTGCLNPDGVALALDSLDRFSRLLDGMRIGRLDVIATAAVRDASDGPAFVEAIRNRTGLVVRTISGEEEARLSAMGVLSGTPGADGLVGDLGGGSLELVRLEQGTIGEQVTLPLGPLRLMETGAARNGDLARHIDQHFEKLDWLSQLRGRPFHPVGGSWRALAKLHMEQTGHPLHIIHHYCIPATEAREFAGLVARQSRSSLEKLSGSRRRIDTIPYAALVLERLLRNVQPSRVVFSAYGLREGHLYSLLSPEGQRQDPLLAAAGDWARRFSRMGDPSLLMAWTTGLFAGEDEAAMRLRHAACLLSDVGWAEHPDYRAEHAFLRILRYPFPAVNHDERAFLALAGHARYAGSIDAPLTSRVRPVVSEGLARKALVLGLALRLAHTLSGGATALLQRTALKVVGEKLVLSLPEDGSVPPGEAVQRRLDALAKALSRRGDIVFPGPRRRSEVGAAGPPPLRSGVTFGRRGGTDGQYAQWCSLRCGVNRQCGGCFRRATGGGRPKNIAAATGKPVGDQ</sequence>
<keyword evidence="5" id="KW-1185">Reference proteome</keyword>
<evidence type="ECO:0000259" key="2">
    <source>
        <dbReference type="Pfam" id="PF02541"/>
    </source>
</evidence>
<dbReference type="Proteomes" id="UP000245629">
    <property type="component" value="Chromosome 2"/>
</dbReference>
<dbReference type="Gene3D" id="3.30.420.150">
    <property type="entry name" value="Exopolyphosphatase. Domain 2"/>
    <property type="match status" value="1"/>
</dbReference>
<dbReference type="PANTHER" id="PTHR30005:SF0">
    <property type="entry name" value="RETROGRADE REGULATION PROTEIN 2"/>
    <property type="match status" value="1"/>
</dbReference>
<dbReference type="Pfam" id="PF21697">
    <property type="entry name" value="Ppx_C"/>
    <property type="match status" value="1"/>
</dbReference>
<dbReference type="SUPFAM" id="SSF109604">
    <property type="entry name" value="HD-domain/PDEase-like"/>
    <property type="match status" value="1"/>
</dbReference>
<name>A0A2S2CR68_9PROT</name>
<dbReference type="Pfam" id="PF02541">
    <property type="entry name" value="Ppx-GppA"/>
    <property type="match status" value="1"/>
</dbReference>
<evidence type="ECO:0000256" key="1">
    <source>
        <dbReference type="SAM" id="MobiDB-lite"/>
    </source>
</evidence>
<dbReference type="SUPFAM" id="SSF53067">
    <property type="entry name" value="Actin-like ATPase domain"/>
    <property type="match status" value="2"/>
</dbReference>
<dbReference type="Gene3D" id="1.10.3210.10">
    <property type="entry name" value="Hypothetical protein af1432"/>
    <property type="match status" value="1"/>
</dbReference>
<feature type="region of interest" description="Disordered" evidence="1">
    <location>
        <begin position="1"/>
        <end position="27"/>
    </location>
</feature>
<gene>
    <name evidence="4" type="ORF">DEW08_12365</name>
</gene>
<proteinExistence type="predicted"/>
<reference evidence="5" key="1">
    <citation type="submission" date="2018-05" db="EMBL/GenBank/DDBJ databases">
        <title>Azospirillum thermophila sp. nov., a novel isolated from hot spring.</title>
        <authorList>
            <person name="Zhao Z."/>
        </authorList>
    </citation>
    <scope>NUCLEOTIDE SEQUENCE [LARGE SCALE GENOMIC DNA]</scope>
    <source>
        <strain evidence="5">CFH 70021</strain>
    </source>
</reference>
<dbReference type="InterPro" id="IPR050273">
    <property type="entry name" value="GppA/Ppx_hydrolase"/>
</dbReference>
<accession>A0A2S2CR68</accession>
<dbReference type="KEGG" id="azz:DEW08_12365"/>
<feature type="region of interest" description="Disordered" evidence="1">
    <location>
        <begin position="515"/>
        <end position="536"/>
    </location>
</feature>
<evidence type="ECO:0000259" key="3">
    <source>
        <dbReference type="Pfam" id="PF21697"/>
    </source>
</evidence>
<dbReference type="InterPro" id="IPR003695">
    <property type="entry name" value="Ppx_GppA_N"/>
</dbReference>
<dbReference type="InterPro" id="IPR043129">
    <property type="entry name" value="ATPase_NBD"/>
</dbReference>
<dbReference type="OrthoDB" id="3698573at2"/>